<evidence type="ECO:0008006" key="4">
    <source>
        <dbReference type="Google" id="ProtNLM"/>
    </source>
</evidence>
<dbReference type="PANTHER" id="PTHR13891:SF1">
    <property type="entry name" value="CYTOCHROME C OXIDASE ASSEMBLY FACTOR 7"/>
    <property type="match status" value="1"/>
</dbReference>
<dbReference type="SMART" id="SM00671">
    <property type="entry name" value="SEL1"/>
    <property type="match status" value="5"/>
</dbReference>
<dbReference type="InterPro" id="IPR011990">
    <property type="entry name" value="TPR-like_helical_dom_sf"/>
</dbReference>
<dbReference type="GO" id="GO:0005758">
    <property type="term" value="C:mitochondrial intermembrane space"/>
    <property type="evidence" value="ECO:0007669"/>
    <property type="project" value="TreeGrafter"/>
</dbReference>
<dbReference type="Gene3D" id="1.25.40.10">
    <property type="entry name" value="Tetratricopeptide repeat domain"/>
    <property type="match status" value="1"/>
</dbReference>
<dbReference type="InterPro" id="IPR040239">
    <property type="entry name" value="HcpB-like"/>
</dbReference>
<evidence type="ECO:0000256" key="1">
    <source>
        <dbReference type="ARBA" id="ARBA00008486"/>
    </source>
</evidence>
<evidence type="ECO:0000313" key="3">
    <source>
        <dbReference type="EMBL" id="JAP63871.1"/>
    </source>
</evidence>
<dbReference type="AlphaFoldDB" id="A0A131XE32"/>
<sequence length="227" mass="25748">MPYDFQKEEDVKEFLDNLGIEYRFECFKERKPDGCHRLGDYLEAIKRDFVRACNVYKNNCDNYHHGKSCFKYANYRLVGKGSTVDKVEAQRYYHRGCEAGCARACFGVGLGLTSTDSGLAPDVTKGLAFFTRACDMGAADGCYFASSLYITGKEELPRDMRRAFEFAVRACDLKNMQACSNVALMYARGHGVKKDASKAEHYRAIVSDYNEQLKQSRGIEMEQGIRD</sequence>
<comment type="similarity">
    <text evidence="1">Belongs to the hcp beta-lactamase family.</text>
</comment>
<dbReference type="Pfam" id="PF08238">
    <property type="entry name" value="Sel1"/>
    <property type="match status" value="4"/>
</dbReference>
<dbReference type="EMBL" id="GEFH01004710">
    <property type="protein sequence ID" value="JAP63871.1"/>
    <property type="molecule type" value="mRNA"/>
</dbReference>
<reference evidence="3" key="1">
    <citation type="journal article" date="2017" name="Ticks Tick Borne Dis.">
        <title>An insight into the sialome of Hyalomma excavatum.</title>
        <authorList>
            <person name="Ribeiro J.M."/>
            <person name="Slovak M."/>
            <person name="Francischetti I.M."/>
        </authorList>
    </citation>
    <scope>NUCLEOTIDE SEQUENCE</scope>
    <source>
        <strain evidence="3">Samish</strain>
        <tissue evidence="3">Salivary glands</tissue>
    </source>
</reference>
<evidence type="ECO:0000256" key="2">
    <source>
        <dbReference type="ARBA" id="ARBA00022737"/>
    </source>
</evidence>
<keyword evidence="2" id="KW-0677">Repeat</keyword>
<dbReference type="SUPFAM" id="SSF81901">
    <property type="entry name" value="HCP-like"/>
    <property type="match status" value="1"/>
</dbReference>
<proteinExistence type="evidence at transcript level"/>
<name>A0A131XE32_9ACAR</name>
<protein>
    <recommendedName>
        <fullName evidence="4">Cytochrome c oxidase assembly factor 7</fullName>
    </recommendedName>
</protein>
<dbReference type="InterPro" id="IPR006597">
    <property type="entry name" value="Sel1-like"/>
</dbReference>
<accession>A0A131XE32</accession>
<organism evidence="3">
    <name type="scientific">Hyalomma excavatum</name>
    <dbReference type="NCBI Taxonomy" id="257692"/>
    <lineage>
        <taxon>Eukaryota</taxon>
        <taxon>Metazoa</taxon>
        <taxon>Ecdysozoa</taxon>
        <taxon>Arthropoda</taxon>
        <taxon>Chelicerata</taxon>
        <taxon>Arachnida</taxon>
        <taxon>Acari</taxon>
        <taxon>Parasitiformes</taxon>
        <taxon>Ixodida</taxon>
        <taxon>Ixodoidea</taxon>
        <taxon>Ixodidae</taxon>
        <taxon>Hyalomminae</taxon>
        <taxon>Hyalomma</taxon>
    </lineage>
</organism>
<dbReference type="PANTHER" id="PTHR13891">
    <property type="entry name" value="CYTOCHROME C OXIDASE ASSEMBLY FACTOR 7"/>
    <property type="match status" value="1"/>
</dbReference>